<evidence type="ECO:0000313" key="4">
    <source>
        <dbReference type="Proteomes" id="UP000001861"/>
    </source>
</evidence>
<sequence>MRISVVSALTLLAATSLTVAAPTTSGDLVNRSERQTGVVKGPERRNIIGVDRDLVQRSERQTGVIKPRNEPPADRETGTVKWKRQNSDRQTGTVKWKRQDDDESDRQTGTVKW</sequence>
<evidence type="ECO:0000256" key="1">
    <source>
        <dbReference type="SAM" id="MobiDB-lite"/>
    </source>
</evidence>
<feature type="compositionally biased region" description="Basic and acidic residues" evidence="1">
    <location>
        <begin position="67"/>
        <end position="78"/>
    </location>
</feature>
<proteinExistence type="predicted"/>
<dbReference type="GeneID" id="6017721"/>
<name>A8PFH0_COPC7</name>
<dbReference type="InParanoid" id="A8PFH0"/>
<feature type="signal peptide" evidence="2">
    <location>
        <begin position="1"/>
        <end position="20"/>
    </location>
</feature>
<accession>A8PFH0</accession>
<feature type="chain" id="PRO_5002725185" evidence="2">
    <location>
        <begin position="21"/>
        <end position="113"/>
    </location>
</feature>
<evidence type="ECO:0000256" key="2">
    <source>
        <dbReference type="SAM" id="SignalP"/>
    </source>
</evidence>
<feature type="compositionally biased region" description="Basic and acidic residues" evidence="1">
    <location>
        <begin position="41"/>
        <end position="60"/>
    </location>
</feature>
<dbReference type="KEGG" id="cci:CC1G_04905"/>
<feature type="region of interest" description="Disordered" evidence="1">
    <location>
        <begin position="25"/>
        <end position="113"/>
    </location>
</feature>
<keyword evidence="2" id="KW-0732">Signal</keyword>
<dbReference type="EMBL" id="AACS02000002">
    <property type="protein sequence ID" value="EAU80795.1"/>
    <property type="molecule type" value="Genomic_DNA"/>
</dbReference>
<dbReference type="VEuPathDB" id="FungiDB:CC1G_04905"/>
<dbReference type="Proteomes" id="UP000001861">
    <property type="component" value="Unassembled WGS sequence"/>
</dbReference>
<evidence type="ECO:0000313" key="3">
    <source>
        <dbReference type="EMBL" id="EAU80795.1"/>
    </source>
</evidence>
<reference evidence="3 4" key="1">
    <citation type="journal article" date="2010" name="Proc. Natl. Acad. Sci. U.S.A.">
        <title>Insights into evolution of multicellular fungi from the assembled chromosomes of the mushroom Coprinopsis cinerea (Coprinus cinereus).</title>
        <authorList>
            <person name="Stajich J.E."/>
            <person name="Wilke S.K."/>
            <person name="Ahren D."/>
            <person name="Au C.H."/>
            <person name="Birren B.W."/>
            <person name="Borodovsky M."/>
            <person name="Burns C."/>
            <person name="Canback B."/>
            <person name="Casselton L.A."/>
            <person name="Cheng C.K."/>
            <person name="Deng J."/>
            <person name="Dietrich F.S."/>
            <person name="Fargo D.C."/>
            <person name="Farman M.L."/>
            <person name="Gathman A.C."/>
            <person name="Goldberg J."/>
            <person name="Guigo R."/>
            <person name="Hoegger P.J."/>
            <person name="Hooker J.B."/>
            <person name="Huggins A."/>
            <person name="James T.Y."/>
            <person name="Kamada T."/>
            <person name="Kilaru S."/>
            <person name="Kodira C."/>
            <person name="Kues U."/>
            <person name="Kupfer D."/>
            <person name="Kwan H.S."/>
            <person name="Lomsadze A."/>
            <person name="Li W."/>
            <person name="Lilly W.W."/>
            <person name="Ma L.J."/>
            <person name="Mackey A.J."/>
            <person name="Manning G."/>
            <person name="Martin F."/>
            <person name="Muraguchi H."/>
            <person name="Natvig D.O."/>
            <person name="Palmerini H."/>
            <person name="Ramesh M.A."/>
            <person name="Rehmeyer C.J."/>
            <person name="Roe B.A."/>
            <person name="Shenoy N."/>
            <person name="Stanke M."/>
            <person name="Ter-Hovhannisyan V."/>
            <person name="Tunlid A."/>
            <person name="Velagapudi R."/>
            <person name="Vision T.J."/>
            <person name="Zeng Q."/>
            <person name="Zolan M.E."/>
            <person name="Pukkila P.J."/>
        </authorList>
    </citation>
    <scope>NUCLEOTIDE SEQUENCE [LARGE SCALE GENOMIC DNA]</scope>
    <source>
        <strain evidence="4">Okayama-7 / 130 / ATCC MYA-4618 / FGSC 9003</strain>
    </source>
</reference>
<gene>
    <name evidence="3" type="ORF">CC1G_04905</name>
</gene>
<protein>
    <submittedName>
        <fullName evidence="3">Uncharacterized protein</fullName>
    </submittedName>
</protein>
<dbReference type="RefSeq" id="XP_001841061.1">
    <property type="nucleotide sequence ID" value="XM_001841009.1"/>
</dbReference>
<keyword evidence="4" id="KW-1185">Reference proteome</keyword>
<dbReference type="AlphaFoldDB" id="A8PFH0"/>
<comment type="caution">
    <text evidence="3">The sequence shown here is derived from an EMBL/GenBank/DDBJ whole genome shotgun (WGS) entry which is preliminary data.</text>
</comment>
<organism evidence="3 4">
    <name type="scientific">Coprinopsis cinerea (strain Okayama-7 / 130 / ATCC MYA-4618 / FGSC 9003)</name>
    <name type="common">Inky cap fungus</name>
    <name type="synonym">Hormographiella aspergillata</name>
    <dbReference type="NCBI Taxonomy" id="240176"/>
    <lineage>
        <taxon>Eukaryota</taxon>
        <taxon>Fungi</taxon>
        <taxon>Dikarya</taxon>
        <taxon>Basidiomycota</taxon>
        <taxon>Agaricomycotina</taxon>
        <taxon>Agaricomycetes</taxon>
        <taxon>Agaricomycetidae</taxon>
        <taxon>Agaricales</taxon>
        <taxon>Agaricineae</taxon>
        <taxon>Psathyrellaceae</taxon>
        <taxon>Coprinopsis</taxon>
    </lineage>
</organism>